<feature type="transmembrane region" description="Helical" evidence="1">
    <location>
        <begin position="36"/>
        <end position="58"/>
    </location>
</feature>
<gene>
    <name evidence="2" type="ORF">HKBW3S34_02273</name>
</gene>
<proteinExistence type="predicted"/>
<comment type="caution">
    <text evidence="2">The sequence shown here is derived from an EMBL/GenBank/DDBJ whole genome shotgun (WGS) entry which is preliminary data.</text>
</comment>
<keyword evidence="1" id="KW-1133">Transmembrane helix</keyword>
<dbReference type="AlphaFoldDB" id="A0A6V8PG84"/>
<evidence type="ECO:0000313" key="3">
    <source>
        <dbReference type="Proteomes" id="UP000588083"/>
    </source>
</evidence>
<keyword evidence="3" id="KW-1185">Reference proteome</keyword>
<sequence length="206" mass="22412">KKPLLTGSFCPEFLKRLLTILSTKGRGMGMTTGERLYLGLLALSFAAAGIALGIVATAYFPLLFLRTSLEAVYGNRNFMVLAGLMILVAVAVLAASLRRGERVETILQQGSLGEVRICFKAVENIVLRESNSIMGIREIKTKIVFSDRGVVIFLRAVIYPDQIIPQLTAELQVVVKDDVEKITGSSVAEVKVMIESIVTEGIKTAH</sequence>
<dbReference type="EMBL" id="BLRZ01000277">
    <property type="protein sequence ID" value="GFP31353.1"/>
    <property type="molecule type" value="Genomic_DNA"/>
</dbReference>
<feature type="non-terminal residue" evidence="2">
    <location>
        <position position="1"/>
    </location>
</feature>
<keyword evidence="1" id="KW-0812">Transmembrane</keyword>
<protein>
    <submittedName>
        <fullName evidence="2">Uncharacterized protein</fullName>
    </submittedName>
</protein>
<dbReference type="NCBIfam" id="NF033218">
    <property type="entry name" value="anchor_AmaP"/>
    <property type="match status" value="1"/>
</dbReference>
<evidence type="ECO:0000256" key="1">
    <source>
        <dbReference type="SAM" id="Phobius"/>
    </source>
</evidence>
<feature type="transmembrane region" description="Helical" evidence="1">
    <location>
        <begin position="78"/>
        <end position="97"/>
    </location>
</feature>
<keyword evidence="1" id="KW-0472">Membrane</keyword>
<name>A0A6V8PG84_9ACTN</name>
<organism evidence="2 3">
    <name type="scientific">Candidatus Hakubella thermalkaliphila</name>
    <dbReference type="NCBI Taxonomy" id="2754717"/>
    <lineage>
        <taxon>Bacteria</taxon>
        <taxon>Bacillati</taxon>
        <taxon>Actinomycetota</taxon>
        <taxon>Actinomycetota incertae sedis</taxon>
        <taxon>Candidatus Hakubellales</taxon>
        <taxon>Candidatus Hakubellaceae</taxon>
        <taxon>Candidatus Hakubella</taxon>
    </lineage>
</organism>
<accession>A0A6V8PG84</accession>
<reference evidence="2 3" key="1">
    <citation type="journal article" date="2020" name="Front. Microbiol.">
        <title>Single-cell genomics of novel Actinobacteria with the Wood-Ljungdahl pathway discovered in a serpentinizing system.</title>
        <authorList>
            <person name="Merino N."/>
            <person name="Kawai M."/>
            <person name="Boyd E.S."/>
            <person name="Colman D.R."/>
            <person name="McGlynn S.E."/>
            <person name="Nealson K.H."/>
            <person name="Kurokawa K."/>
            <person name="Hongoh Y."/>
        </authorList>
    </citation>
    <scope>NUCLEOTIDE SEQUENCE [LARGE SCALE GENOMIC DNA]</scope>
    <source>
        <strain evidence="2 3">S34</strain>
    </source>
</reference>
<evidence type="ECO:0000313" key="2">
    <source>
        <dbReference type="EMBL" id="GFP31353.1"/>
    </source>
</evidence>
<dbReference type="Proteomes" id="UP000588083">
    <property type="component" value="Unassembled WGS sequence"/>
</dbReference>